<gene>
    <name evidence="2" type="ORF">ColLi_08269</name>
</gene>
<name>A0AA37GS60_9PEZI</name>
<dbReference type="EMBL" id="BPPX01000018">
    <property type="protein sequence ID" value="GJC85431.1"/>
    <property type="molecule type" value="Genomic_DNA"/>
</dbReference>
<sequence>MPSPPSSHESAKRHASDHHRDDLDFDRRDRRSMRQRRRQDDYSFFATSPLRSTENALLTSIDHALCSTALTASPTGNGYHATKVPSPFVSGTAGVGVNKPPQYVRLAQDPSTISLQKSSAKEEGSPSSVIAVVGSPTISPQRDSGSDTGDLFFATLMGVVKSMSALESTLQEQAAPAVREAVVEGIEAHMKLGLWLTSRLEESRTEKDCDVAMYAGLSLFFTKSVCGG</sequence>
<proteinExistence type="predicted"/>
<feature type="compositionally biased region" description="Basic and acidic residues" evidence="1">
    <location>
        <begin position="9"/>
        <end position="29"/>
    </location>
</feature>
<keyword evidence="3" id="KW-1185">Reference proteome</keyword>
<evidence type="ECO:0000256" key="1">
    <source>
        <dbReference type="SAM" id="MobiDB-lite"/>
    </source>
</evidence>
<evidence type="ECO:0000313" key="2">
    <source>
        <dbReference type="EMBL" id="GJC85431.1"/>
    </source>
</evidence>
<dbReference type="Proteomes" id="UP001055172">
    <property type="component" value="Unassembled WGS sequence"/>
</dbReference>
<feature type="region of interest" description="Disordered" evidence="1">
    <location>
        <begin position="1"/>
        <end position="40"/>
    </location>
</feature>
<protein>
    <submittedName>
        <fullName evidence="2">Uncharacterized protein</fullName>
    </submittedName>
</protein>
<reference evidence="2 3" key="1">
    <citation type="submission" date="2021-07" db="EMBL/GenBank/DDBJ databases">
        <title>Genome data of Colletotrichum spaethianum.</title>
        <authorList>
            <person name="Utami Y.D."/>
            <person name="Hiruma K."/>
        </authorList>
    </citation>
    <scope>NUCLEOTIDE SEQUENCE [LARGE SCALE GENOMIC DNA]</scope>
    <source>
        <strain evidence="2 3">MAFF 242679</strain>
    </source>
</reference>
<dbReference type="AlphaFoldDB" id="A0AA37GS60"/>
<accession>A0AA37GS60</accession>
<evidence type="ECO:0000313" key="3">
    <source>
        <dbReference type="Proteomes" id="UP001055172"/>
    </source>
</evidence>
<organism evidence="2 3">
    <name type="scientific">Colletotrichum liriopes</name>
    <dbReference type="NCBI Taxonomy" id="708192"/>
    <lineage>
        <taxon>Eukaryota</taxon>
        <taxon>Fungi</taxon>
        <taxon>Dikarya</taxon>
        <taxon>Ascomycota</taxon>
        <taxon>Pezizomycotina</taxon>
        <taxon>Sordariomycetes</taxon>
        <taxon>Hypocreomycetidae</taxon>
        <taxon>Glomerellales</taxon>
        <taxon>Glomerellaceae</taxon>
        <taxon>Colletotrichum</taxon>
        <taxon>Colletotrichum spaethianum species complex</taxon>
    </lineage>
</organism>
<comment type="caution">
    <text evidence="2">The sequence shown here is derived from an EMBL/GenBank/DDBJ whole genome shotgun (WGS) entry which is preliminary data.</text>
</comment>